<name>A0AAD7W5K5_9TELE</name>
<dbReference type="Proteomes" id="UP001221898">
    <property type="component" value="Unassembled WGS sequence"/>
</dbReference>
<sequence>GTLAPIPLRSVYVLVLPLRFREARNSPRASSLPCPLLLILAAAARFHLITERRIKLSLSKNFLFILLQRGRRGEKRRSRRRREREREMLTSMPVQPVFATTPSRAPVRGVSVEPGLSVGGTDGVGQAGPVQRAAVGALFMNLSPGRGLPFRAGKTT</sequence>
<protein>
    <submittedName>
        <fullName evidence="1">Uncharacterized protein</fullName>
    </submittedName>
</protein>
<evidence type="ECO:0000313" key="1">
    <source>
        <dbReference type="EMBL" id="KAJ8383684.1"/>
    </source>
</evidence>
<reference evidence="1" key="1">
    <citation type="journal article" date="2023" name="Science">
        <title>Genome structures resolve the early diversification of teleost fishes.</title>
        <authorList>
            <person name="Parey E."/>
            <person name="Louis A."/>
            <person name="Montfort J."/>
            <person name="Bouchez O."/>
            <person name="Roques C."/>
            <person name="Iampietro C."/>
            <person name="Lluch J."/>
            <person name="Castinel A."/>
            <person name="Donnadieu C."/>
            <person name="Desvignes T."/>
            <person name="Floi Bucao C."/>
            <person name="Jouanno E."/>
            <person name="Wen M."/>
            <person name="Mejri S."/>
            <person name="Dirks R."/>
            <person name="Jansen H."/>
            <person name="Henkel C."/>
            <person name="Chen W.J."/>
            <person name="Zahm M."/>
            <person name="Cabau C."/>
            <person name="Klopp C."/>
            <person name="Thompson A.W."/>
            <person name="Robinson-Rechavi M."/>
            <person name="Braasch I."/>
            <person name="Lecointre G."/>
            <person name="Bobe J."/>
            <person name="Postlethwait J.H."/>
            <person name="Berthelot C."/>
            <person name="Roest Crollius H."/>
            <person name="Guiguen Y."/>
        </authorList>
    </citation>
    <scope>NUCLEOTIDE SEQUENCE</scope>
    <source>
        <strain evidence="1">NC1722</strain>
    </source>
</reference>
<accession>A0AAD7W5K5</accession>
<dbReference type="EMBL" id="JAINUG010000287">
    <property type="protein sequence ID" value="KAJ8383684.1"/>
    <property type="molecule type" value="Genomic_DNA"/>
</dbReference>
<evidence type="ECO:0000313" key="2">
    <source>
        <dbReference type="Proteomes" id="UP001221898"/>
    </source>
</evidence>
<gene>
    <name evidence="1" type="ORF">AAFF_G00215260</name>
</gene>
<keyword evidence="2" id="KW-1185">Reference proteome</keyword>
<feature type="non-terminal residue" evidence="1">
    <location>
        <position position="1"/>
    </location>
</feature>
<proteinExistence type="predicted"/>
<organism evidence="1 2">
    <name type="scientific">Aldrovandia affinis</name>
    <dbReference type="NCBI Taxonomy" id="143900"/>
    <lineage>
        <taxon>Eukaryota</taxon>
        <taxon>Metazoa</taxon>
        <taxon>Chordata</taxon>
        <taxon>Craniata</taxon>
        <taxon>Vertebrata</taxon>
        <taxon>Euteleostomi</taxon>
        <taxon>Actinopterygii</taxon>
        <taxon>Neopterygii</taxon>
        <taxon>Teleostei</taxon>
        <taxon>Notacanthiformes</taxon>
        <taxon>Halosauridae</taxon>
        <taxon>Aldrovandia</taxon>
    </lineage>
</organism>
<comment type="caution">
    <text evidence="1">The sequence shown here is derived from an EMBL/GenBank/DDBJ whole genome shotgun (WGS) entry which is preliminary data.</text>
</comment>
<dbReference type="AlphaFoldDB" id="A0AAD7W5K5"/>